<dbReference type="GO" id="GO:0045893">
    <property type="term" value="P:positive regulation of DNA-templated transcription"/>
    <property type="evidence" value="ECO:0007669"/>
    <property type="project" value="UniProtKB-ARBA"/>
</dbReference>
<dbReference type="PROSITE" id="PS50157">
    <property type="entry name" value="ZINC_FINGER_C2H2_2"/>
    <property type="match status" value="1"/>
</dbReference>
<dbReference type="Gene3D" id="3.30.160.60">
    <property type="entry name" value="Classic Zinc Finger"/>
    <property type="match status" value="2"/>
</dbReference>
<evidence type="ECO:0000256" key="7">
    <source>
        <dbReference type="ARBA" id="ARBA00023015"/>
    </source>
</evidence>
<dbReference type="PANTHER" id="PTHR45925">
    <property type="entry name" value="ZINC FINGER PROTEIN"/>
    <property type="match status" value="1"/>
</dbReference>
<feature type="region of interest" description="Disordered" evidence="12">
    <location>
        <begin position="76"/>
        <end position="119"/>
    </location>
</feature>
<comment type="subcellular location">
    <subcellularLocation>
        <location evidence="1">Nucleus</location>
    </subcellularLocation>
</comment>
<dbReference type="Pfam" id="PF13894">
    <property type="entry name" value="zf-C2H2_4"/>
    <property type="match status" value="1"/>
</dbReference>
<reference evidence="14" key="1">
    <citation type="submission" date="2023-10" db="EMBL/GenBank/DDBJ databases">
        <title>Genome assemblies of two species of porcelain crab, Petrolisthes cinctipes and Petrolisthes manimaculis (Anomura: Porcellanidae).</title>
        <authorList>
            <person name="Angst P."/>
        </authorList>
    </citation>
    <scope>NUCLEOTIDE SEQUENCE</scope>
    <source>
        <strain evidence="14">PB745_01</strain>
        <tissue evidence="14">Gill</tissue>
    </source>
</reference>
<evidence type="ECO:0000256" key="3">
    <source>
        <dbReference type="ARBA" id="ARBA00022723"/>
    </source>
</evidence>
<evidence type="ECO:0000256" key="9">
    <source>
        <dbReference type="ARBA" id="ARBA00023163"/>
    </source>
</evidence>
<evidence type="ECO:0000256" key="8">
    <source>
        <dbReference type="ARBA" id="ARBA00023125"/>
    </source>
</evidence>
<dbReference type="FunFam" id="3.30.160.60:FF:001732">
    <property type="entry name" value="Zgc:162936"/>
    <property type="match status" value="1"/>
</dbReference>
<feature type="domain" description="C2H2-type" evidence="13">
    <location>
        <begin position="20"/>
        <end position="50"/>
    </location>
</feature>
<dbReference type="InterPro" id="IPR036236">
    <property type="entry name" value="Znf_C2H2_sf"/>
</dbReference>
<dbReference type="GO" id="GO:0005634">
    <property type="term" value="C:nucleus"/>
    <property type="evidence" value="ECO:0007669"/>
    <property type="project" value="UniProtKB-SubCell"/>
</dbReference>
<gene>
    <name evidence="14" type="ORF">Pcinc_014485</name>
</gene>
<keyword evidence="4" id="KW-0677">Repeat</keyword>
<evidence type="ECO:0000256" key="11">
    <source>
        <dbReference type="PROSITE-ProRule" id="PRU00042"/>
    </source>
</evidence>
<evidence type="ECO:0000256" key="2">
    <source>
        <dbReference type="ARBA" id="ARBA00006991"/>
    </source>
</evidence>
<evidence type="ECO:0000313" key="14">
    <source>
        <dbReference type="EMBL" id="KAK3881028.1"/>
    </source>
</evidence>
<evidence type="ECO:0000256" key="12">
    <source>
        <dbReference type="SAM" id="MobiDB-lite"/>
    </source>
</evidence>
<keyword evidence="8" id="KW-0238">DNA-binding</keyword>
<dbReference type="AlphaFoldDB" id="A0AAE1G061"/>
<keyword evidence="10" id="KW-0539">Nucleus</keyword>
<dbReference type="SUPFAM" id="SSF57667">
    <property type="entry name" value="beta-beta-alpha zinc fingers"/>
    <property type="match status" value="1"/>
</dbReference>
<evidence type="ECO:0000313" key="15">
    <source>
        <dbReference type="Proteomes" id="UP001286313"/>
    </source>
</evidence>
<name>A0AAE1G061_PETCI</name>
<feature type="compositionally biased region" description="Polar residues" evidence="12">
    <location>
        <begin position="98"/>
        <end position="108"/>
    </location>
</feature>
<protein>
    <recommendedName>
        <fullName evidence="13">C2H2-type domain-containing protein</fullName>
    </recommendedName>
</protein>
<dbReference type="GO" id="GO:0000981">
    <property type="term" value="F:DNA-binding transcription factor activity, RNA polymerase II-specific"/>
    <property type="evidence" value="ECO:0007669"/>
    <property type="project" value="TreeGrafter"/>
</dbReference>
<evidence type="ECO:0000256" key="10">
    <source>
        <dbReference type="ARBA" id="ARBA00023242"/>
    </source>
</evidence>
<dbReference type="InterPro" id="IPR051967">
    <property type="entry name" value="Krueppel_C2H2-ZF"/>
</dbReference>
<dbReference type="InterPro" id="IPR013087">
    <property type="entry name" value="Znf_C2H2_type"/>
</dbReference>
<evidence type="ECO:0000256" key="6">
    <source>
        <dbReference type="ARBA" id="ARBA00022833"/>
    </source>
</evidence>
<sequence length="119" mass="13381">MAARGGLVSVVTPPSGPGMATCPICRRDFRGPYHSTLLRRHMRTHTGEKPYGCPHCPYRANISSNLTRHIRSRHPQHATLPLPRHPQHQADLDLAHHNSANFTHNTDFPQMLPEPSQET</sequence>
<keyword evidence="6" id="KW-0862">Zinc</keyword>
<evidence type="ECO:0000256" key="1">
    <source>
        <dbReference type="ARBA" id="ARBA00004123"/>
    </source>
</evidence>
<dbReference type="Proteomes" id="UP001286313">
    <property type="component" value="Unassembled WGS sequence"/>
</dbReference>
<dbReference type="GO" id="GO:0005694">
    <property type="term" value="C:chromosome"/>
    <property type="evidence" value="ECO:0007669"/>
    <property type="project" value="UniProtKB-ARBA"/>
</dbReference>
<dbReference type="EMBL" id="JAWQEG010001264">
    <property type="protein sequence ID" value="KAK3881028.1"/>
    <property type="molecule type" value="Genomic_DNA"/>
</dbReference>
<keyword evidence="9" id="KW-0804">Transcription</keyword>
<dbReference type="PANTHER" id="PTHR45925:SF3">
    <property type="entry name" value="ZINC FINGER PROTEIN 516"/>
    <property type="match status" value="1"/>
</dbReference>
<organism evidence="14 15">
    <name type="scientific">Petrolisthes cinctipes</name>
    <name type="common">Flat porcelain crab</name>
    <dbReference type="NCBI Taxonomy" id="88211"/>
    <lineage>
        <taxon>Eukaryota</taxon>
        <taxon>Metazoa</taxon>
        <taxon>Ecdysozoa</taxon>
        <taxon>Arthropoda</taxon>
        <taxon>Crustacea</taxon>
        <taxon>Multicrustacea</taxon>
        <taxon>Malacostraca</taxon>
        <taxon>Eumalacostraca</taxon>
        <taxon>Eucarida</taxon>
        <taxon>Decapoda</taxon>
        <taxon>Pleocyemata</taxon>
        <taxon>Anomura</taxon>
        <taxon>Galatheoidea</taxon>
        <taxon>Porcellanidae</taxon>
        <taxon>Petrolisthes</taxon>
    </lineage>
</organism>
<keyword evidence="3" id="KW-0479">Metal-binding</keyword>
<dbReference type="GO" id="GO:0000978">
    <property type="term" value="F:RNA polymerase II cis-regulatory region sequence-specific DNA binding"/>
    <property type="evidence" value="ECO:0007669"/>
    <property type="project" value="TreeGrafter"/>
</dbReference>
<keyword evidence="5 11" id="KW-0863">Zinc-finger</keyword>
<evidence type="ECO:0000256" key="4">
    <source>
        <dbReference type="ARBA" id="ARBA00022737"/>
    </source>
</evidence>
<accession>A0AAE1G061</accession>
<proteinExistence type="inferred from homology"/>
<dbReference type="SMART" id="SM00355">
    <property type="entry name" value="ZnF_C2H2"/>
    <property type="match status" value="2"/>
</dbReference>
<comment type="caution">
    <text evidence="14">The sequence shown here is derived from an EMBL/GenBank/DDBJ whole genome shotgun (WGS) entry which is preliminary data.</text>
</comment>
<keyword evidence="15" id="KW-1185">Reference proteome</keyword>
<comment type="similarity">
    <text evidence="2">Belongs to the krueppel C2H2-type zinc-finger protein family.</text>
</comment>
<keyword evidence="7" id="KW-0805">Transcription regulation</keyword>
<evidence type="ECO:0000256" key="5">
    <source>
        <dbReference type="ARBA" id="ARBA00022771"/>
    </source>
</evidence>
<evidence type="ECO:0000259" key="13">
    <source>
        <dbReference type="PROSITE" id="PS50157"/>
    </source>
</evidence>
<dbReference type="GO" id="GO:0008270">
    <property type="term" value="F:zinc ion binding"/>
    <property type="evidence" value="ECO:0007669"/>
    <property type="project" value="UniProtKB-KW"/>
</dbReference>